<proteinExistence type="predicted"/>
<organism evidence="2 3">
    <name type="scientific">Amniculicola lignicola CBS 123094</name>
    <dbReference type="NCBI Taxonomy" id="1392246"/>
    <lineage>
        <taxon>Eukaryota</taxon>
        <taxon>Fungi</taxon>
        <taxon>Dikarya</taxon>
        <taxon>Ascomycota</taxon>
        <taxon>Pezizomycotina</taxon>
        <taxon>Dothideomycetes</taxon>
        <taxon>Pleosporomycetidae</taxon>
        <taxon>Pleosporales</taxon>
        <taxon>Amniculicolaceae</taxon>
        <taxon>Amniculicola</taxon>
    </lineage>
</organism>
<dbReference type="OrthoDB" id="3798067at2759"/>
<protein>
    <submittedName>
        <fullName evidence="2">SET domain-containing protein</fullName>
    </submittedName>
</protein>
<keyword evidence="3" id="KW-1185">Reference proteome</keyword>
<accession>A0A6A5WTE5</accession>
<dbReference type="InterPro" id="IPR053185">
    <property type="entry name" value="SET_domain_protein"/>
</dbReference>
<gene>
    <name evidence="2" type="ORF">P154DRAFT_617110</name>
</gene>
<dbReference type="Pfam" id="PF00856">
    <property type="entry name" value="SET"/>
    <property type="match status" value="1"/>
</dbReference>
<reference evidence="2" key="1">
    <citation type="journal article" date="2020" name="Stud. Mycol.">
        <title>101 Dothideomycetes genomes: a test case for predicting lifestyles and emergence of pathogens.</title>
        <authorList>
            <person name="Haridas S."/>
            <person name="Albert R."/>
            <person name="Binder M."/>
            <person name="Bloem J."/>
            <person name="Labutti K."/>
            <person name="Salamov A."/>
            <person name="Andreopoulos B."/>
            <person name="Baker S."/>
            <person name="Barry K."/>
            <person name="Bills G."/>
            <person name="Bluhm B."/>
            <person name="Cannon C."/>
            <person name="Castanera R."/>
            <person name="Culley D."/>
            <person name="Daum C."/>
            <person name="Ezra D."/>
            <person name="Gonzalez J."/>
            <person name="Henrissat B."/>
            <person name="Kuo A."/>
            <person name="Liang C."/>
            <person name="Lipzen A."/>
            <person name="Lutzoni F."/>
            <person name="Magnuson J."/>
            <person name="Mondo S."/>
            <person name="Nolan M."/>
            <person name="Ohm R."/>
            <person name="Pangilinan J."/>
            <person name="Park H.-J."/>
            <person name="Ramirez L."/>
            <person name="Alfaro M."/>
            <person name="Sun H."/>
            <person name="Tritt A."/>
            <person name="Yoshinaga Y."/>
            <person name="Zwiers L.-H."/>
            <person name="Turgeon B."/>
            <person name="Goodwin S."/>
            <person name="Spatafora J."/>
            <person name="Crous P."/>
            <person name="Grigoriev I."/>
        </authorList>
    </citation>
    <scope>NUCLEOTIDE SEQUENCE</scope>
    <source>
        <strain evidence="2">CBS 123094</strain>
    </source>
</reference>
<dbReference type="PANTHER" id="PTHR47332:SF4">
    <property type="entry name" value="SET DOMAIN-CONTAINING PROTEIN 5"/>
    <property type="match status" value="1"/>
</dbReference>
<name>A0A6A5WTE5_9PLEO</name>
<dbReference type="InterPro" id="IPR046341">
    <property type="entry name" value="SET_dom_sf"/>
</dbReference>
<dbReference type="SUPFAM" id="SSF82199">
    <property type="entry name" value="SET domain"/>
    <property type="match status" value="1"/>
</dbReference>
<dbReference type="EMBL" id="ML977568">
    <property type="protein sequence ID" value="KAF2004204.1"/>
    <property type="molecule type" value="Genomic_DNA"/>
</dbReference>
<dbReference type="Gene3D" id="2.170.270.10">
    <property type="entry name" value="SET domain"/>
    <property type="match status" value="1"/>
</dbReference>
<dbReference type="InterPro" id="IPR001214">
    <property type="entry name" value="SET_dom"/>
</dbReference>
<evidence type="ECO:0000313" key="3">
    <source>
        <dbReference type="Proteomes" id="UP000799779"/>
    </source>
</evidence>
<dbReference type="CDD" id="cd20071">
    <property type="entry name" value="SET_SMYD"/>
    <property type="match status" value="1"/>
</dbReference>
<dbReference type="AlphaFoldDB" id="A0A6A5WTE5"/>
<dbReference type="PANTHER" id="PTHR47332">
    <property type="entry name" value="SET DOMAIN-CONTAINING PROTEIN 5"/>
    <property type="match status" value="1"/>
</dbReference>
<dbReference type="PROSITE" id="PS50280">
    <property type="entry name" value="SET"/>
    <property type="match status" value="1"/>
</dbReference>
<evidence type="ECO:0000313" key="2">
    <source>
        <dbReference type="EMBL" id="KAF2004204.1"/>
    </source>
</evidence>
<dbReference type="Proteomes" id="UP000799779">
    <property type="component" value="Unassembled WGS sequence"/>
</dbReference>
<sequence>MVAQIWAVQSSTFGGLGLFAMQDIPPDTVILEEPPMLKICDDDVHASHRSQYVCTAVNMLPSTIRAKFRQLHGADPTRSQAYQDGRILHLNAFGTAINGDVWSVVYETISRANHSCRPNAGLTHNRLVSSRYIAAGSEILINYLLDETLLYTPRQKELWECWNFRCACEACTDHITNNEKRLLMKRLQQHVVLGNRGTRSAAPILDEHIEKIETYIRLVREEGRVGTDIFLANLALFKIYLLKDTLDKAYEVLKSTQRLGEVWQMNWFAGEFAKYLSERIKSIG</sequence>
<evidence type="ECO:0000259" key="1">
    <source>
        <dbReference type="PROSITE" id="PS50280"/>
    </source>
</evidence>
<feature type="domain" description="SET" evidence="1">
    <location>
        <begin position="6"/>
        <end position="144"/>
    </location>
</feature>